<feature type="region of interest" description="Disordered" evidence="1">
    <location>
        <begin position="68"/>
        <end position="114"/>
    </location>
</feature>
<accession>A0A1Z3HME1</accession>
<name>A0A1Z3HME1_9CYAN</name>
<proteinExistence type="predicted"/>
<organism evidence="2 3">
    <name type="scientific">Halomicronema hongdechloris C2206</name>
    <dbReference type="NCBI Taxonomy" id="1641165"/>
    <lineage>
        <taxon>Bacteria</taxon>
        <taxon>Bacillati</taxon>
        <taxon>Cyanobacteriota</taxon>
        <taxon>Cyanophyceae</taxon>
        <taxon>Nodosilineales</taxon>
        <taxon>Nodosilineaceae</taxon>
        <taxon>Halomicronema</taxon>
    </lineage>
</organism>
<sequence length="137" mass="15258">MSPYEENILDFYKIYEEQPELFTDDDRASFEALKATFAEDDSIEKISDTIALWCEEHPNILNALLELPPSETSERGAGGRSTRLNPKEVLGLLDNITRSGPAGRPTRLDPEETSELLDNIVRESETDSGSSSSPPQK</sequence>
<reference evidence="2 3" key="1">
    <citation type="journal article" date="2016" name="Biochim. Biophys. Acta">
        <title>Characterization of red-shifted phycobilisomes isolated from the chlorophyll f-containing cyanobacterium Halomicronema hongdechloris.</title>
        <authorList>
            <person name="Li Y."/>
            <person name="Lin Y."/>
            <person name="Garvey C.J."/>
            <person name="Birch D."/>
            <person name="Corkery R.W."/>
            <person name="Loughlin P.C."/>
            <person name="Scheer H."/>
            <person name="Willows R.D."/>
            <person name="Chen M."/>
        </authorList>
    </citation>
    <scope>NUCLEOTIDE SEQUENCE [LARGE SCALE GENOMIC DNA]</scope>
    <source>
        <strain evidence="2 3">C2206</strain>
    </source>
</reference>
<evidence type="ECO:0000256" key="1">
    <source>
        <dbReference type="SAM" id="MobiDB-lite"/>
    </source>
</evidence>
<dbReference type="OrthoDB" id="465958at2"/>
<evidence type="ECO:0000313" key="2">
    <source>
        <dbReference type="EMBL" id="ASC71416.1"/>
    </source>
</evidence>
<dbReference type="AlphaFoldDB" id="A0A1Z3HME1"/>
<dbReference type="Proteomes" id="UP000191901">
    <property type="component" value="Chromosome"/>
</dbReference>
<protein>
    <submittedName>
        <fullName evidence="2">Uncharacterized protein</fullName>
    </submittedName>
</protein>
<gene>
    <name evidence="2" type="ORF">XM38_023680</name>
</gene>
<dbReference type="KEGG" id="hhg:XM38_023680"/>
<dbReference type="EMBL" id="CP021983">
    <property type="protein sequence ID" value="ASC71416.1"/>
    <property type="molecule type" value="Genomic_DNA"/>
</dbReference>
<evidence type="ECO:0000313" key="3">
    <source>
        <dbReference type="Proteomes" id="UP000191901"/>
    </source>
</evidence>
<keyword evidence="3" id="KW-1185">Reference proteome</keyword>
<dbReference type="RefSeq" id="WP_080813152.1">
    <property type="nucleotide sequence ID" value="NZ_CP021983.2"/>
</dbReference>